<accession>A0ABQ6VL01</accession>
<feature type="non-terminal residue" evidence="1">
    <location>
        <position position="108"/>
    </location>
</feature>
<name>A0ABQ6VL01_9BACT</name>
<reference evidence="1 2" key="1">
    <citation type="submission" date="2019-10" db="EMBL/GenBank/DDBJ databases">
        <title>Poseidonibacter ostreae sp. nov., isolated from the gut of the Ostrea denselamellosa.</title>
        <authorList>
            <person name="Choi A."/>
        </authorList>
    </citation>
    <scope>NUCLEOTIDE SEQUENCE [LARGE SCALE GENOMIC DNA]</scope>
    <source>
        <strain evidence="1 2">SJOD-M-5</strain>
    </source>
</reference>
<organism evidence="1 2">
    <name type="scientific">Poseidonibacter ostreae</name>
    <dbReference type="NCBI Taxonomy" id="2654171"/>
    <lineage>
        <taxon>Bacteria</taxon>
        <taxon>Pseudomonadati</taxon>
        <taxon>Campylobacterota</taxon>
        <taxon>Epsilonproteobacteria</taxon>
        <taxon>Campylobacterales</taxon>
        <taxon>Arcobacteraceae</taxon>
        <taxon>Poseidonibacter</taxon>
    </lineage>
</organism>
<comment type="caution">
    <text evidence="1">The sequence shown here is derived from an EMBL/GenBank/DDBJ whole genome shotgun (WGS) entry which is preliminary data.</text>
</comment>
<sequence>MTKWKKEETKKYNEKVKNMSIEDKKNYDFLLNIQNSFNSLVKELHAKLFPEEYDFGYDSNVDANRRRLGENPMSDEYINKTNKRRIKLGFLRLKEDGHAQDGSKTIEY</sequence>
<dbReference type="Proteomes" id="UP000461010">
    <property type="component" value="Unassembled WGS sequence"/>
</dbReference>
<evidence type="ECO:0000313" key="2">
    <source>
        <dbReference type="Proteomes" id="UP000461010"/>
    </source>
</evidence>
<dbReference type="RefSeq" id="WP_152192237.1">
    <property type="nucleotide sequence ID" value="NZ_WFKI01000081.1"/>
</dbReference>
<protein>
    <submittedName>
        <fullName evidence="1">Uncharacterized protein</fullName>
    </submittedName>
</protein>
<dbReference type="EMBL" id="WFKJ01000075">
    <property type="protein sequence ID" value="KAB7886606.1"/>
    <property type="molecule type" value="Genomic_DNA"/>
</dbReference>
<proteinExistence type="predicted"/>
<evidence type="ECO:0000313" key="1">
    <source>
        <dbReference type="EMBL" id="KAB7886606.1"/>
    </source>
</evidence>
<gene>
    <name evidence="1" type="ORF">GBG18_14540</name>
</gene>
<keyword evidence="2" id="KW-1185">Reference proteome</keyword>